<sequence length="212" mass="24378">MVVKDKIELFLSYEEFNEFTHEQKSLLKKLSYDSNSFVKGLVASLMVKSIDEFGFEILSRLSKDKNDYVRTEVYDSLSVFSDANTVQLLQNAIRTETNNLAKSYAIMSLGDVVYSLGISNDFKEYVYKIKSCNKSKDCILSCLYCLYLFGENVIDEIFLLLNDNDYHIRLSAISILEEIVNNDNLDIIISKLSDRLKIEDCSSVIDKIKNFK</sequence>
<name>A0ABV1HUL2_9FIRM</name>
<organism evidence="1 2">
    <name type="scientific">Ruminococcoides intestinihominis</name>
    <dbReference type="NCBI Taxonomy" id="3133161"/>
    <lineage>
        <taxon>Bacteria</taxon>
        <taxon>Bacillati</taxon>
        <taxon>Bacillota</taxon>
        <taxon>Clostridia</taxon>
        <taxon>Eubacteriales</taxon>
        <taxon>Oscillospiraceae</taxon>
        <taxon>Ruminococcoides</taxon>
    </lineage>
</organism>
<accession>A0ABV1HUL2</accession>
<keyword evidence="2" id="KW-1185">Reference proteome</keyword>
<protein>
    <submittedName>
        <fullName evidence="1">HEAT repeat domain-containing protein</fullName>
    </submittedName>
</protein>
<gene>
    <name evidence="1" type="ORF">ABFO16_07140</name>
</gene>
<dbReference type="InterPro" id="IPR011989">
    <property type="entry name" value="ARM-like"/>
</dbReference>
<proteinExistence type="predicted"/>
<dbReference type="RefSeq" id="WP_367286509.1">
    <property type="nucleotide sequence ID" value="NZ_JBBMEY010000028.1"/>
</dbReference>
<dbReference type="InterPro" id="IPR016024">
    <property type="entry name" value="ARM-type_fold"/>
</dbReference>
<evidence type="ECO:0000313" key="2">
    <source>
        <dbReference type="Proteomes" id="UP001478133"/>
    </source>
</evidence>
<comment type="caution">
    <text evidence="1">The sequence shown here is derived from an EMBL/GenBank/DDBJ whole genome shotgun (WGS) entry which is preliminary data.</text>
</comment>
<dbReference type="Proteomes" id="UP001478133">
    <property type="component" value="Unassembled WGS sequence"/>
</dbReference>
<evidence type="ECO:0000313" key="1">
    <source>
        <dbReference type="EMBL" id="MEQ2566013.1"/>
    </source>
</evidence>
<dbReference type="Gene3D" id="1.25.10.10">
    <property type="entry name" value="Leucine-rich Repeat Variant"/>
    <property type="match status" value="1"/>
</dbReference>
<dbReference type="SUPFAM" id="SSF48371">
    <property type="entry name" value="ARM repeat"/>
    <property type="match status" value="1"/>
</dbReference>
<dbReference type="EMBL" id="JBBMFI010000026">
    <property type="protein sequence ID" value="MEQ2566013.1"/>
    <property type="molecule type" value="Genomic_DNA"/>
</dbReference>
<reference evidence="1 2" key="1">
    <citation type="submission" date="2024-03" db="EMBL/GenBank/DDBJ databases">
        <title>Human intestinal bacterial collection.</title>
        <authorList>
            <person name="Pauvert C."/>
            <person name="Hitch T.C.A."/>
            <person name="Clavel T."/>
        </authorList>
    </citation>
    <scope>NUCLEOTIDE SEQUENCE [LARGE SCALE GENOMIC DNA]</scope>
    <source>
        <strain evidence="1 2">CLA-AP-H18</strain>
    </source>
</reference>